<evidence type="ECO:0000313" key="2">
    <source>
        <dbReference type="EMBL" id="KKB50648.1"/>
    </source>
</evidence>
<organism evidence="2 3">
    <name type="scientific">Parabacteroides gordonii MS-1 = DSM 23371</name>
    <dbReference type="NCBI Taxonomy" id="1203610"/>
    <lineage>
        <taxon>Bacteria</taxon>
        <taxon>Pseudomonadati</taxon>
        <taxon>Bacteroidota</taxon>
        <taxon>Bacteroidia</taxon>
        <taxon>Bacteroidales</taxon>
        <taxon>Tannerellaceae</taxon>
        <taxon>Parabacteroides</taxon>
    </lineage>
</organism>
<accession>A0A0F5IYX9</accession>
<dbReference type="STRING" id="1203610.HMPREF1536_04187"/>
<comment type="caution">
    <text evidence="2">The sequence shown here is derived from an EMBL/GenBank/DDBJ whole genome shotgun (WGS) entry which is preliminary data.</text>
</comment>
<dbReference type="InterPro" id="IPR025049">
    <property type="entry name" value="Mfa-like_1"/>
</dbReference>
<evidence type="ECO:0000256" key="1">
    <source>
        <dbReference type="SAM" id="SignalP"/>
    </source>
</evidence>
<dbReference type="PROSITE" id="PS51257">
    <property type="entry name" value="PROKAR_LIPOPROTEIN"/>
    <property type="match status" value="1"/>
</dbReference>
<protein>
    <recommendedName>
        <fullName evidence="4">Major fimbrial subunit protein N-terminal domain-containing protein</fullName>
    </recommendedName>
</protein>
<gene>
    <name evidence="2" type="ORF">HMPREF1536_04187</name>
</gene>
<feature type="chain" id="PRO_5002488794" description="Major fimbrial subunit protein N-terminal domain-containing protein" evidence="1">
    <location>
        <begin position="18"/>
        <end position="336"/>
    </location>
</feature>
<evidence type="ECO:0008006" key="4">
    <source>
        <dbReference type="Google" id="ProtNLM"/>
    </source>
</evidence>
<name>A0A0F5IYX9_9BACT</name>
<keyword evidence="3" id="KW-1185">Reference proteome</keyword>
<reference evidence="2 3" key="1">
    <citation type="submission" date="2013-04" db="EMBL/GenBank/DDBJ databases">
        <title>The Genome Sequence of Parabacteroides gordonii DSM 23371.</title>
        <authorList>
            <consortium name="The Broad Institute Genomics Platform"/>
            <person name="Earl A."/>
            <person name="Ward D."/>
            <person name="Feldgarden M."/>
            <person name="Gevers D."/>
            <person name="Martens E."/>
            <person name="Sakamoto M."/>
            <person name="Benno Y."/>
            <person name="Suzuki N."/>
            <person name="Matsunaga N."/>
            <person name="Koshihara K."/>
            <person name="Seki M."/>
            <person name="Komiya H."/>
            <person name="Walker B."/>
            <person name="Young S."/>
            <person name="Zeng Q."/>
            <person name="Gargeya S."/>
            <person name="Fitzgerald M."/>
            <person name="Haas B."/>
            <person name="Abouelleil A."/>
            <person name="Allen A.W."/>
            <person name="Alvarado L."/>
            <person name="Arachchi H.M."/>
            <person name="Berlin A.M."/>
            <person name="Chapman S.B."/>
            <person name="Gainer-Dewar J."/>
            <person name="Goldberg J."/>
            <person name="Griggs A."/>
            <person name="Gujja S."/>
            <person name="Hansen M."/>
            <person name="Howarth C."/>
            <person name="Imamovic A."/>
            <person name="Ireland A."/>
            <person name="Larimer J."/>
            <person name="McCowan C."/>
            <person name="Murphy C."/>
            <person name="Pearson M."/>
            <person name="Poon T.W."/>
            <person name="Priest M."/>
            <person name="Roberts A."/>
            <person name="Saif S."/>
            <person name="Shea T."/>
            <person name="Sisk P."/>
            <person name="Sykes S."/>
            <person name="Wortman J."/>
            <person name="Nusbaum C."/>
            <person name="Birren B."/>
        </authorList>
    </citation>
    <scope>NUCLEOTIDE SEQUENCE [LARGE SCALE GENOMIC DNA]</scope>
    <source>
        <strain evidence="2 3">MS-1</strain>
    </source>
</reference>
<dbReference type="PATRIC" id="fig|1203610.3.peg.4261"/>
<dbReference type="HOGENOM" id="CLU_071999_0_0_10"/>
<sequence>MKMMNKLIISISCILLAGCNGSLPDSGEQQGEGEPIDLSFNLYNAVVSKADEKTKPTVKMAVGTAFRIYAFKAGETDLTKPIASAVYTVKDENGKSEGNLSLYRGSYDFYMISNNTNTAPKLPEGTNSITVDNGNDFMYNIITNEVIQPEKPGENKMTVSLRAPFSRLGAKIDLSVKAKSNSPVPVSDLKVQSITIKNLSSPLCYKLGEKDWSTDNNPSYTETNEHMVTGFSMPEFATQPHDNLNPVVLLPVDGLTDLLFELVLNVTYTGKDNNGQVIILSDNFTYKASVSKALITGMRYKFDFTLTFFGILKPGDMTVSLLDYTEEDLSTDQVGE</sequence>
<dbReference type="Pfam" id="PF13149">
    <property type="entry name" value="Mfa_like_1"/>
    <property type="match status" value="1"/>
</dbReference>
<evidence type="ECO:0000313" key="3">
    <source>
        <dbReference type="Proteomes" id="UP000033035"/>
    </source>
</evidence>
<dbReference type="EMBL" id="AQHW01000020">
    <property type="protein sequence ID" value="KKB50648.1"/>
    <property type="molecule type" value="Genomic_DNA"/>
</dbReference>
<proteinExistence type="predicted"/>
<feature type="signal peptide" evidence="1">
    <location>
        <begin position="1"/>
        <end position="17"/>
    </location>
</feature>
<dbReference type="AlphaFoldDB" id="A0A0F5IYX9"/>
<keyword evidence="1" id="KW-0732">Signal</keyword>
<dbReference type="RefSeq" id="WP_044193145.1">
    <property type="nucleotide sequence ID" value="NZ_KE386763.1"/>
</dbReference>
<dbReference type="Proteomes" id="UP000033035">
    <property type="component" value="Unassembled WGS sequence"/>
</dbReference>